<name>A0A7C4BAI5_THEPE</name>
<accession>A0A7C4BAI5</accession>
<sequence>MWRAFVSKVIPCLLAILAASTVHPQPSPSPQLVFWITPWGESFDPDRFPEYAVPGVVVAYDAECGLCTPTLRQWFEKSLSLIQRFRSQGREVFINFFCEKYVPSWSWRGYLREVVLPGEIVRGIASAIGDGRGAYLGFSELTSCVNSPECRDRLVELYDTLRAAFPGAKLYYYGSGGDSVEALRDLYMRARLDLVGLDFWEYSWTPQGVTVKDHLVAKLKALALSVGWNATIVGEVGFRVDDAEAYVEPWNWSRKRVLDEGADARYYYQVLTDLLYGKNARPAYIGVWSWNDGVFAVKEEEDSLEAIASALSRKIPDSRAPQTPVALLLVAATLVFLLLVLRLKKHQART</sequence>
<evidence type="ECO:0000313" key="2">
    <source>
        <dbReference type="EMBL" id="HGI44062.1"/>
    </source>
</evidence>
<dbReference type="InterPro" id="IPR017853">
    <property type="entry name" value="GH"/>
</dbReference>
<feature type="transmembrane region" description="Helical" evidence="1">
    <location>
        <begin position="325"/>
        <end position="343"/>
    </location>
</feature>
<gene>
    <name evidence="2" type="ORF">ENV17_06740</name>
</gene>
<dbReference type="SUPFAM" id="SSF51445">
    <property type="entry name" value="(Trans)glycosidases"/>
    <property type="match status" value="1"/>
</dbReference>
<dbReference type="Gene3D" id="3.20.20.80">
    <property type="entry name" value="Glycosidases"/>
    <property type="match status" value="1"/>
</dbReference>
<keyword evidence="1" id="KW-0812">Transmembrane</keyword>
<comment type="caution">
    <text evidence="2">The sequence shown here is derived from an EMBL/GenBank/DDBJ whole genome shotgun (WGS) entry which is preliminary data.</text>
</comment>
<reference evidence="2" key="1">
    <citation type="journal article" date="2020" name="mSystems">
        <title>Genome- and Community-Level Interaction Insights into Carbon Utilization and Element Cycling Functions of Hydrothermarchaeota in Hydrothermal Sediment.</title>
        <authorList>
            <person name="Zhou Z."/>
            <person name="Liu Y."/>
            <person name="Xu W."/>
            <person name="Pan J."/>
            <person name="Luo Z.H."/>
            <person name="Li M."/>
        </authorList>
    </citation>
    <scope>NUCLEOTIDE SEQUENCE [LARGE SCALE GENOMIC DNA]</scope>
    <source>
        <strain evidence="2">SpSt-735</strain>
    </source>
</reference>
<protein>
    <submittedName>
        <fullName evidence="2">Uncharacterized protein</fullName>
    </submittedName>
</protein>
<evidence type="ECO:0000256" key="1">
    <source>
        <dbReference type="SAM" id="Phobius"/>
    </source>
</evidence>
<dbReference type="EMBL" id="DTFI01000182">
    <property type="protein sequence ID" value="HGI44062.1"/>
    <property type="molecule type" value="Genomic_DNA"/>
</dbReference>
<proteinExistence type="predicted"/>
<organism evidence="2">
    <name type="scientific">Thermofilum pendens</name>
    <dbReference type="NCBI Taxonomy" id="2269"/>
    <lineage>
        <taxon>Archaea</taxon>
        <taxon>Thermoproteota</taxon>
        <taxon>Thermoprotei</taxon>
        <taxon>Thermofilales</taxon>
        <taxon>Thermofilaceae</taxon>
        <taxon>Thermofilum</taxon>
    </lineage>
</organism>
<keyword evidence="1" id="KW-1133">Transmembrane helix</keyword>
<dbReference type="AlphaFoldDB" id="A0A7C4BAI5"/>
<keyword evidence="1" id="KW-0472">Membrane</keyword>